<dbReference type="InterPro" id="IPR002404">
    <property type="entry name" value="IRS_PTB"/>
</dbReference>
<dbReference type="InterPro" id="IPR011993">
    <property type="entry name" value="PH-like_dom_sf"/>
</dbReference>
<evidence type="ECO:0000259" key="11">
    <source>
        <dbReference type="PROSITE" id="PS50003"/>
    </source>
</evidence>
<feature type="non-terminal residue" evidence="13">
    <location>
        <position position="371"/>
    </location>
</feature>
<dbReference type="SMART" id="SM00233">
    <property type="entry name" value="PH"/>
    <property type="match status" value="1"/>
</dbReference>
<dbReference type="EMBL" id="HACG01031133">
    <property type="protein sequence ID" value="CEK77998.1"/>
    <property type="molecule type" value="Transcribed_RNA"/>
</dbReference>
<dbReference type="GO" id="GO:0043548">
    <property type="term" value="F:phosphatidylinositol 3-kinase binding"/>
    <property type="evidence" value="ECO:0007669"/>
    <property type="project" value="TreeGrafter"/>
</dbReference>
<evidence type="ECO:0000256" key="3">
    <source>
        <dbReference type="ARBA" id="ARBA00022553"/>
    </source>
</evidence>
<evidence type="ECO:0000259" key="12">
    <source>
        <dbReference type="PROSITE" id="PS51064"/>
    </source>
</evidence>
<evidence type="ECO:0000256" key="4">
    <source>
        <dbReference type="ARBA" id="ARBA00022604"/>
    </source>
</evidence>
<feature type="region of interest" description="Disordered" evidence="10">
    <location>
        <begin position="246"/>
        <end position="290"/>
    </location>
</feature>
<gene>
    <name evidence="13" type="primary">ORF107746</name>
</gene>
<evidence type="ECO:0000256" key="10">
    <source>
        <dbReference type="SAM" id="MobiDB-lite"/>
    </source>
</evidence>
<dbReference type="SMART" id="SM00310">
    <property type="entry name" value="PTBI"/>
    <property type="match status" value="1"/>
</dbReference>
<dbReference type="PANTHER" id="PTHR10614">
    <property type="entry name" value="INSULIN RECEPTOR SUBSTRATE"/>
    <property type="match status" value="1"/>
</dbReference>
<keyword evidence="6" id="KW-0221">Differentiation</keyword>
<keyword evidence="5" id="KW-0677">Repeat</keyword>
<dbReference type="SMART" id="SM01244">
    <property type="entry name" value="IRS"/>
    <property type="match status" value="1"/>
</dbReference>
<organism evidence="13">
    <name type="scientific">Arion vulgaris</name>
    <dbReference type="NCBI Taxonomy" id="1028688"/>
    <lineage>
        <taxon>Eukaryota</taxon>
        <taxon>Metazoa</taxon>
        <taxon>Spiralia</taxon>
        <taxon>Lophotrochozoa</taxon>
        <taxon>Mollusca</taxon>
        <taxon>Gastropoda</taxon>
        <taxon>Heterobranchia</taxon>
        <taxon>Euthyneura</taxon>
        <taxon>Panpulmonata</taxon>
        <taxon>Eupulmonata</taxon>
        <taxon>Stylommatophora</taxon>
        <taxon>Helicina</taxon>
        <taxon>Arionoidea</taxon>
        <taxon>Arionidae</taxon>
        <taxon>Arion</taxon>
    </lineage>
</organism>
<protein>
    <recommendedName>
        <fullName evidence="2">Insulin receptor substrate 1</fullName>
    </recommendedName>
    <alternativeName>
        <fullName evidence="8">Protein chico</fullName>
    </alternativeName>
</protein>
<proteinExistence type="predicted"/>
<evidence type="ECO:0000256" key="8">
    <source>
        <dbReference type="ARBA" id="ARBA00033282"/>
    </source>
</evidence>
<comment type="subunit">
    <text evidence="1">Bindings to phosphatidylinositol 3-kinase and SHP2.</text>
</comment>
<evidence type="ECO:0000313" key="13">
    <source>
        <dbReference type="EMBL" id="CEK77998.1"/>
    </source>
</evidence>
<name>A0A0B7AB93_9EUPU</name>
<reference evidence="13" key="1">
    <citation type="submission" date="2014-12" db="EMBL/GenBank/DDBJ databases">
        <title>Insight into the proteome of Arion vulgaris.</title>
        <authorList>
            <person name="Aradska J."/>
            <person name="Bulat T."/>
            <person name="Smidak R."/>
            <person name="Sarate P."/>
            <person name="Gangsoo J."/>
            <person name="Sialana F."/>
            <person name="Bilban M."/>
            <person name="Lubec G."/>
        </authorList>
    </citation>
    <scope>NUCLEOTIDE SEQUENCE</scope>
    <source>
        <tissue evidence="13">Skin</tissue>
    </source>
</reference>
<dbReference type="PANTHER" id="PTHR10614:SF13">
    <property type="entry name" value="INSULIN RECEPTOR SUBSTRATE 1"/>
    <property type="match status" value="1"/>
</dbReference>
<sequence>MEFDRQSISSVGSRQHTFERPGSDIKMTGYLKKLKTMKKKYFVLRCTSSSGPARLEYYDSEKKFKTGHLPKRSIHLHTCFNVNKKADTRHGKHGVALYASEECFTILAESEKEQEAWLAVILEYQNEYLPDGDMHKEHYEHVWQVTLQPRGLCQGKISKGQYRMCLNNTTVSLVKSSSSIPQFTIQLVTIRTVAHHENSFRLEVGNYAPTGAGEFWFTVEDANISKDMHETLLHYMNAIVKDPSLRRDQQTVHLRSNSSTEYPGGSHRLRSDSRTSRTSKSSFHEDLSPGFMTGYNGEHLEMMMREQCNVVPLDMSPPPSPGCLDGEMSSSYTDESLAGYMTMAGHHTSTSTHPIPIHTHSFSEPLHSTHL</sequence>
<dbReference type="PROSITE" id="PS51064">
    <property type="entry name" value="IRS_PTB"/>
    <property type="match status" value="1"/>
</dbReference>
<dbReference type="AlphaFoldDB" id="A0A0B7AB93"/>
<keyword evidence="4" id="KW-0341">Growth regulation</keyword>
<dbReference type="Pfam" id="PF00169">
    <property type="entry name" value="PH"/>
    <property type="match status" value="1"/>
</dbReference>
<dbReference type="GO" id="GO:0048477">
    <property type="term" value="P:oogenesis"/>
    <property type="evidence" value="ECO:0007669"/>
    <property type="project" value="UniProtKB-KW"/>
</dbReference>
<keyword evidence="3" id="KW-0597">Phosphoprotein</keyword>
<evidence type="ECO:0000256" key="2">
    <source>
        <dbReference type="ARBA" id="ARBA00015710"/>
    </source>
</evidence>
<feature type="domain" description="IRS-type PTB" evidence="12">
    <location>
        <begin position="139"/>
        <end position="243"/>
    </location>
</feature>
<evidence type="ECO:0000256" key="5">
    <source>
        <dbReference type="ARBA" id="ARBA00022737"/>
    </source>
</evidence>
<accession>A0A0B7AB93</accession>
<comment type="function">
    <text evidence="9">Activates phosphatidylinositol 3-kinase when bound to the regulatory p85 subunit. May mediate the control of various cellular processes by insulin-like peptides. When phosphorylated by the insulin receptor binds specifically to various cellular proteins containing SH2 domains. Involved in control of cell proliferation, cell size, and body and organ growth throughout development. Also has a role in a signaling pathway controlling the physiological response required to endure periods of low nutrient conditions. Insulin/insulin-like growth factor (IGF) signaling pathway has a role in regulating aging and is necessary in the ovary for vitellogenic maturation.</text>
</comment>
<feature type="compositionally biased region" description="Polar residues" evidence="10">
    <location>
        <begin position="1"/>
        <end position="15"/>
    </location>
</feature>
<dbReference type="InterPro" id="IPR001849">
    <property type="entry name" value="PH_domain"/>
</dbReference>
<dbReference type="GO" id="GO:0005158">
    <property type="term" value="F:insulin receptor binding"/>
    <property type="evidence" value="ECO:0007669"/>
    <property type="project" value="InterPro"/>
</dbReference>
<keyword evidence="7" id="KW-0896">Oogenesis</keyword>
<dbReference type="SUPFAM" id="SSF50729">
    <property type="entry name" value="PH domain-like"/>
    <property type="match status" value="2"/>
</dbReference>
<evidence type="ECO:0000256" key="9">
    <source>
        <dbReference type="ARBA" id="ARBA00046145"/>
    </source>
</evidence>
<dbReference type="Pfam" id="PF02174">
    <property type="entry name" value="IRS"/>
    <property type="match status" value="1"/>
</dbReference>
<dbReference type="CDD" id="cd01257">
    <property type="entry name" value="PH_IRS"/>
    <property type="match status" value="1"/>
</dbReference>
<feature type="domain" description="PH" evidence="11">
    <location>
        <begin position="24"/>
        <end position="126"/>
    </location>
</feature>
<evidence type="ECO:0000256" key="1">
    <source>
        <dbReference type="ARBA" id="ARBA00011440"/>
    </source>
</evidence>
<feature type="compositionally biased region" description="Polar residues" evidence="10">
    <location>
        <begin position="251"/>
        <end position="261"/>
    </location>
</feature>
<dbReference type="PRINTS" id="PR00628">
    <property type="entry name" value="INSULINRSI"/>
</dbReference>
<evidence type="ECO:0000256" key="6">
    <source>
        <dbReference type="ARBA" id="ARBA00022782"/>
    </source>
</evidence>
<dbReference type="PROSITE" id="PS50003">
    <property type="entry name" value="PH_DOMAIN"/>
    <property type="match status" value="1"/>
</dbReference>
<dbReference type="GO" id="GO:0005829">
    <property type="term" value="C:cytosol"/>
    <property type="evidence" value="ECO:0007669"/>
    <property type="project" value="TreeGrafter"/>
</dbReference>
<dbReference type="GO" id="GO:0005886">
    <property type="term" value="C:plasma membrane"/>
    <property type="evidence" value="ECO:0007669"/>
    <property type="project" value="TreeGrafter"/>
</dbReference>
<dbReference type="InterPro" id="IPR039011">
    <property type="entry name" value="IRS"/>
</dbReference>
<evidence type="ECO:0000256" key="7">
    <source>
        <dbReference type="ARBA" id="ARBA00022943"/>
    </source>
</evidence>
<dbReference type="GO" id="GO:0008286">
    <property type="term" value="P:insulin receptor signaling pathway"/>
    <property type="evidence" value="ECO:0007669"/>
    <property type="project" value="InterPro"/>
</dbReference>
<dbReference type="Gene3D" id="2.30.29.30">
    <property type="entry name" value="Pleckstrin-homology domain (PH domain)/Phosphotyrosine-binding domain (PTB)"/>
    <property type="match status" value="2"/>
</dbReference>
<feature type="region of interest" description="Disordered" evidence="10">
    <location>
        <begin position="1"/>
        <end position="20"/>
    </location>
</feature>